<evidence type="ECO:0000256" key="6">
    <source>
        <dbReference type="SAM" id="Phobius"/>
    </source>
</evidence>
<sequence length="580" mass="61747">MQKSGEEPTAMTIENAGSPEAHHDRKTQLQSVDLIEDEYPVKLSWRSWLVVFIICFVNMSQIFVVTAAGSVIAFIIRDLGDASISGWIIQGPLLMQAVLSPIVGRLSDVIDRRYLVSIPPLIAFAGAVISARAESMSVLIGGGILIGFTLSTVAIIEAVPAEVLPLKYRALASGLGFVGGATGGLLGVLGAGGVTNTDAGGWRSIFWIQAAFHLTSSVSLLIFYHPKRHPDYPDMTLKEIVWACDPIGSALFIEGSLLLLLAFDWSSAYPWGNVHVAIPIAIGGASLLLFCFYEWKGRSDGIVAHSLFKGSPNFMLSVFAFAVEGWIFYSAVNSITPQIVLNLGFEDTSWQISIRQLSYNLVSLFACLPITWYATKYKDLKNPTIVCFVLFLIVCICYATITPAMNHAQIGYNVIAGIGQAGPLILIVALVQFTAPHQYLSCATGLAFSARAIGGAFGSAVLDAIINGKLNSKYEPSILSAATGAGLSASAVPALLAALAAGDSTAIAAVPGINESIIAAVVNASHSAYASAYRLAWVSIIPFVVLAIVAIFFLKGVKEQMTEKVEATVEHVPDKLGMEK</sequence>
<feature type="transmembrane region" description="Helical" evidence="6">
    <location>
        <begin position="535"/>
        <end position="554"/>
    </location>
</feature>
<feature type="transmembrane region" description="Helical" evidence="6">
    <location>
        <begin position="240"/>
        <end position="262"/>
    </location>
</feature>
<dbReference type="Pfam" id="PF07690">
    <property type="entry name" value="MFS_1"/>
    <property type="match status" value="1"/>
</dbReference>
<dbReference type="Proteomes" id="UP000070700">
    <property type="component" value="Unassembled WGS sequence"/>
</dbReference>
<evidence type="ECO:0000256" key="5">
    <source>
        <dbReference type="SAM" id="MobiDB-lite"/>
    </source>
</evidence>
<dbReference type="OrthoDB" id="2587356at2759"/>
<feature type="transmembrane region" description="Helical" evidence="6">
    <location>
        <begin position="410"/>
        <end position="431"/>
    </location>
</feature>
<feature type="transmembrane region" description="Helical" evidence="6">
    <location>
        <begin position="114"/>
        <end position="133"/>
    </location>
</feature>
<feature type="domain" description="Major facilitator superfamily (MFS) profile" evidence="7">
    <location>
        <begin position="47"/>
        <end position="559"/>
    </location>
</feature>
<feature type="transmembrane region" description="Helical" evidence="6">
    <location>
        <begin position="478"/>
        <end position="499"/>
    </location>
</feature>
<feature type="transmembrane region" description="Helical" evidence="6">
    <location>
        <begin position="274"/>
        <end position="293"/>
    </location>
</feature>
<dbReference type="RefSeq" id="XP_018065618.1">
    <property type="nucleotide sequence ID" value="XM_018218788.1"/>
</dbReference>
<dbReference type="GeneID" id="28828514"/>
<dbReference type="InterPro" id="IPR020846">
    <property type="entry name" value="MFS_dom"/>
</dbReference>
<dbReference type="Gene3D" id="1.20.1250.20">
    <property type="entry name" value="MFS general substrate transporter like domains"/>
    <property type="match status" value="2"/>
</dbReference>
<feature type="transmembrane region" description="Helical" evidence="6">
    <location>
        <begin position="352"/>
        <end position="373"/>
    </location>
</feature>
<dbReference type="InterPro" id="IPR011701">
    <property type="entry name" value="MFS"/>
</dbReference>
<evidence type="ECO:0000256" key="1">
    <source>
        <dbReference type="ARBA" id="ARBA00004141"/>
    </source>
</evidence>
<dbReference type="InterPro" id="IPR036259">
    <property type="entry name" value="MFS_trans_sf"/>
</dbReference>
<evidence type="ECO:0000313" key="8">
    <source>
        <dbReference type="EMBL" id="KUJ11263.1"/>
    </source>
</evidence>
<dbReference type="PANTHER" id="PTHR23501:SF195">
    <property type="entry name" value="PEP5"/>
    <property type="match status" value="1"/>
</dbReference>
<gene>
    <name evidence="8" type="ORF">LY89DRAFT_723087</name>
</gene>
<accession>A0A194WTH2</accession>
<dbReference type="InterPro" id="IPR053791">
    <property type="entry name" value="MFS_Tri12-like"/>
</dbReference>
<dbReference type="PANTHER" id="PTHR23501">
    <property type="entry name" value="MAJOR FACILITATOR SUPERFAMILY"/>
    <property type="match status" value="1"/>
</dbReference>
<feature type="transmembrane region" description="Helical" evidence="6">
    <location>
        <begin position="48"/>
        <end position="76"/>
    </location>
</feature>
<dbReference type="CDD" id="cd06179">
    <property type="entry name" value="MFS_TRI12_like"/>
    <property type="match status" value="1"/>
</dbReference>
<comment type="subcellular location">
    <subcellularLocation>
        <location evidence="1">Membrane</location>
        <topology evidence="1">Multi-pass membrane protein</topology>
    </subcellularLocation>
</comment>
<feature type="transmembrane region" description="Helical" evidence="6">
    <location>
        <begin position="204"/>
        <end position="224"/>
    </location>
</feature>
<dbReference type="AlphaFoldDB" id="A0A194WTH2"/>
<feature type="transmembrane region" description="Helical" evidence="6">
    <location>
        <begin position="139"/>
        <end position="159"/>
    </location>
</feature>
<name>A0A194WTH2_MOLSC</name>
<feature type="transmembrane region" description="Helical" evidence="6">
    <location>
        <begin position="82"/>
        <end position="102"/>
    </location>
</feature>
<evidence type="ECO:0000259" key="7">
    <source>
        <dbReference type="PROSITE" id="PS50850"/>
    </source>
</evidence>
<feature type="transmembrane region" description="Helical" evidence="6">
    <location>
        <begin position="385"/>
        <end position="404"/>
    </location>
</feature>
<organism evidence="8 9">
    <name type="scientific">Mollisia scopiformis</name>
    <name type="common">Conifer needle endophyte fungus</name>
    <name type="synonym">Phialocephala scopiformis</name>
    <dbReference type="NCBI Taxonomy" id="149040"/>
    <lineage>
        <taxon>Eukaryota</taxon>
        <taxon>Fungi</taxon>
        <taxon>Dikarya</taxon>
        <taxon>Ascomycota</taxon>
        <taxon>Pezizomycotina</taxon>
        <taxon>Leotiomycetes</taxon>
        <taxon>Helotiales</taxon>
        <taxon>Mollisiaceae</taxon>
        <taxon>Mollisia</taxon>
    </lineage>
</organism>
<feature type="transmembrane region" description="Helical" evidence="6">
    <location>
        <begin position="443"/>
        <end position="466"/>
    </location>
</feature>
<reference evidence="8 9" key="1">
    <citation type="submission" date="2015-10" db="EMBL/GenBank/DDBJ databases">
        <title>Full genome of DAOMC 229536 Phialocephala scopiformis, a fungal endophyte of spruce producing the potent anti-insectan compound rugulosin.</title>
        <authorList>
            <consortium name="DOE Joint Genome Institute"/>
            <person name="Walker A.K."/>
            <person name="Frasz S.L."/>
            <person name="Seifert K.A."/>
            <person name="Miller J.D."/>
            <person name="Mondo S.J."/>
            <person name="Labutti K."/>
            <person name="Lipzen A."/>
            <person name="Dockter R."/>
            <person name="Kennedy M."/>
            <person name="Grigoriev I.V."/>
            <person name="Spatafora J.W."/>
        </authorList>
    </citation>
    <scope>NUCLEOTIDE SEQUENCE [LARGE SCALE GENOMIC DNA]</scope>
    <source>
        <strain evidence="8 9">CBS 120377</strain>
    </source>
</reference>
<evidence type="ECO:0000313" key="9">
    <source>
        <dbReference type="Proteomes" id="UP000070700"/>
    </source>
</evidence>
<dbReference type="KEGG" id="psco:LY89DRAFT_723087"/>
<keyword evidence="4 6" id="KW-0472">Membrane</keyword>
<evidence type="ECO:0000256" key="3">
    <source>
        <dbReference type="ARBA" id="ARBA00022989"/>
    </source>
</evidence>
<evidence type="ECO:0000256" key="2">
    <source>
        <dbReference type="ARBA" id="ARBA00022692"/>
    </source>
</evidence>
<dbReference type="GO" id="GO:0022857">
    <property type="term" value="F:transmembrane transporter activity"/>
    <property type="evidence" value="ECO:0007669"/>
    <property type="project" value="InterPro"/>
</dbReference>
<feature type="transmembrane region" description="Helical" evidence="6">
    <location>
        <begin position="314"/>
        <end position="332"/>
    </location>
</feature>
<protein>
    <submittedName>
        <fullName evidence="8">MFS general substrate transporter</fullName>
    </submittedName>
</protein>
<feature type="transmembrane region" description="Helical" evidence="6">
    <location>
        <begin position="171"/>
        <end position="192"/>
    </location>
</feature>
<dbReference type="GO" id="GO:0005886">
    <property type="term" value="C:plasma membrane"/>
    <property type="evidence" value="ECO:0007669"/>
    <property type="project" value="TreeGrafter"/>
</dbReference>
<dbReference type="InParanoid" id="A0A194WTH2"/>
<keyword evidence="2 6" id="KW-0812">Transmembrane</keyword>
<dbReference type="EMBL" id="KQ947427">
    <property type="protein sequence ID" value="KUJ11263.1"/>
    <property type="molecule type" value="Genomic_DNA"/>
</dbReference>
<feature type="region of interest" description="Disordered" evidence="5">
    <location>
        <begin position="1"/>
        <end position="25"/>
    </location>
</feature>
<keyword evidence="9" id="KW-1185">Reference proteome</keyword>
<dbReference type="SUPFAM" id="SSF103473">
    <property type="entry name" value="MFS general substrate transporter"/>
    <property type="match status" value="1"/>
</dbReference>
<proteinExistence type="predicted"/>
<dbReference type="PROSITE" id="PS50850">
    <property type="entry name" value="MFS"/>
    <property type="match status" value="1"/>
</dbReference>
<evidence type="ECO:0000256" key="4">
    <source>
        <dbReference type="ARBA" id="ARBA00023136"/>
    </source>
</evidence>
<keyword evidence="3 6" id="KW-1133">Transmembrane helix</keyword>